<evidence type="ECO:0000313" key="2">
    <source>
        <dbReference type="Proteomes" id="UP000031668"/>
    </source>
</evidence>
<reference evidence="1 2" key="1">
    <citation type="journal article" date="2014" name="Genome Biol. Evol.">
        <title>The genome of the myxosporean Thelohanellus kitauei shows adaptations to nutrient acquisition within its fish host.</title>
        <authorList>
            <person name="Yang Y."/>
            <person name="Xiong J."/>
            <person name="Zhou Z."/>
            <person name="Huo F."/>
            <person name="Miao W."/>
            <person name="Ran C."/>
            <person name="Liu Y."/>
            <person name="Zhang J."/>
            <person name="Feng J."/>
            <person name="Wang M."/>
            <person name="Wang M."/>
            <person name="Wang L."/>
            <person name="Yao B."/>
        </authorList>
    </citation>
    <scope>NUCLEOTIDE SEQUENCE [LARGE SCALE GENOMIC DNA]</scope>
    <source>
        <strain evidence="1">Wuqing</strain>
    </source>
</reference>
<name>A0A0C2IWE9_THEKT</name>
<gene>
    <name evidence="1" type="ORF">RF11_07260</name>
</gene>
<dbReference type="AlphaFoldDB" id="A0A0C2IWE9"/>
<organism evidence="1 2">
    <name type="scientific">Thelohanellus kitauei</name>
    <name type="common">Myxosporean</name>
    <dbReference type="NCBI Taxonomy" id="669202"/>
    <lineage>
        <taxon>Eukaryota</taxon>
        <taxon>Metazoa</taxon>
        <taxon>Cnidaria</taxon>
        <taxon>Myxozoa</taxon>
        <taxon>Myxosporea</taxon>
        <taxon>Bivalvulida</taxon>
        <taxon>Platysporina</taxon>
        <taxon>Myxobolidae</taxon>
        <taxon>Thelohanellus</taxon>
    </lineage>
</organism>
<keyword evidence="2" id="KW-1185">Reference proteome</keyword>
<comment type="caution">
    <text evidence="1">The sequence shown here is derived from an EMBL/GenBank/DDBJ whole genome shotgun (WGS) entry which is preliminary data.</text>
</comment>
<dbReference type="Proteomes" id="UP000031668">
    <property type="component" value="Unassembled WGS sequence"/>
</dbReference>
<dbReference type="EMBL" id="JWZT01002320">
    <property type="protein sequence ID" value="KII69664.1"/>
    <property type="molecule type" value="Genomic_DNA"/>
</dbReference>
<accession>A0A0C2IWE9</accession>
<protein>
    <submittedName>
        <fullName evidence="1">Uncharacterized protein</fullName>
    </submittedName>
</protein>
<dbReference type="OrthoDB" id="125347at2759"/>
<sequence>MNLLLCRRFEVMDEGKEFNLKLLDALHVEWRAWEQVGKSMIGNTFVKAKFIKEEIQTDAWDAELIEIWEDFPADEYMHESGEIELSDFLKADKRLATGEL</sequence>
<evidence type="ECO:0000313" key="1">
    <source>
        <dbReference type="EMBL" id="KII69664.1"/>
    </source>
</evidence>
<proteinExistence type="predicted"/>